<dbReference type="EMBL" id="FQUE01000003">
    <property type="protein sequence ID" value="SHF12314.1"/>
    <property type="molecule type" value="Genomic_DNA"/>
</dbReference>
<dbReference type="Proteomes" id="UP000183987">
    <property type="component" value="Unassembled WGS sequence"/>
</dbReference>
<dbReference type="STRING" id="366533.SAMN05444339_103349"/>
<organism evidence="1 2">
    <name type="scientific">Loktanella atrilutea</name>
    <dbReference type="NCBI Taxonomy" id="366533"/>
    <lineage>
        <taxon>Bacteria</taxon>
        <taxon>Pseudomonadati</taxon>
        <taxon>Pseudomonadota</taxon>
        <taxon>Alphaproteobacteria</taxon>
        <taxon>Rhodobacterales</taxon>
        <taxon>Roseobacteraceae</taxon>
        <taxon>Loktanella</taxon>
    </lineage>
</organism>
<gene>
    <name evidence="1" type="ORF">SAMN05444339_103349</name>
</gene>
<reference evidence="2" key="1">
    <citation type="submission" date="2016-11" db="EMBL/GenBank/DDBJ databases">
        <authorList>
            <person name="Varghese N."/>
            <person name="Submissions S."/>
        </authorList>
    </citation>
    <scope>NUCLEOTIDE SEQUENCE [LARGE SCALE GENOMIC DNA]</scope>
    <source>
        <strain evidence="2">DSM 29326</strain>
    </source>
</reference>
<protein>
    <recommendedName>
        <fullName evidence="3">RNA-binding protein</fullName>
    </recommendedName>
</protein>
<keyword evidence="2" id="KW-1185">Reference proteome</keyword>
<dbReference type="InterPro" id="IPR007922">
    <property type="entry name" value="DciA-like"/>
</dbReference>
<dbReference type="Pfam" id="PF05258">
    <property type="entry name" value="DciA"/>
    <property type="match status" value="1"/>
</dbReference>
<proteinExistence type="predicted"/>
<sequence>MKQPHRTSTTRGFSRAVTLMQSRIRAGSEGRGFAETRLLTHWAEFVGEQVSSVATPVNVSYGRGALGATLTLLTTGANAPMLEMQKLQILEKVNACYGYRAIARIRITQTAPTGFAEGRVAFAPAPKAPPQPDPATQDRARAVASGVANDDLRTALEALAANVLTKHKNRTKGT</sequence>
<dbReference type="AlphaFoldDB" id="A0A1M4Z2L9"/>
<evidence type="ECO:0008006" key="3">
    <source>
        <dbReference type="Google" id="ProtNLM"/>
    </source>
</evidence>
<dbReference type="OrthoDB" id="7160947at2"/>
<evidence type="ECO:0000313" key="1">
    <source>
        <dbReference type="EMBL" id="SHF12314.1"/>
    </source>
</evidence>
<accession>A0A1M4Z2L9</accession>
<name>A0A1M4Z2L9_LOKAT</name>
<dbReference type="RefSeq" id="WP_072856995.1">
    <property type="nucleotide sequence ID" value="NZ_FQUE01000003.1"/>
</dbReference>
<evidence type="ECO:0000313" key="2">
    <source>
        <dbReference type="Proteomes" id="UP000183987"/>
    </source>
</evidence>